<dbReference type="Pfam" id="PF04542">
    <property type="entry name" value="Sigma70_r2"/>
    <property type="match status" value="1"/>
</dbReference>
<dbReference type="InterPro" id="IPR000943">
    <property type="entry name" value="RNA_pol_sigma70"/>
</dbReference>
<reference evidence="10 11" key="1">
    <citation type="journal article" date="2016" name="Front. Microbiol.">
        <title>Genomic Resource of Rice Seed Associated Bacteria.</title>
        <authorList>
            <person name="Midha S."/>
            <person name="Bansal K."/>
            <person name="Sharma S."/>
            <person name="Kumar N."/>
            <person name="Patil P.P."/>
            <person name="Chaudhry V."/>
            <person name="Patil P.B."/>
        </authorList>
    </citation>
    <scope>NUCLEOTIDE SEQUENCE [LARGE SCALE GENOMIC DNA]</scope>
    <source>
        <strain evidence="10 11">NS354</strain>
    </source>
</reference>
<protein>
    <recommendedName>
        <fullName evidence="12">RNA polymerase sigma-B factor</fullName>
    </recommendedName>
</protein>
<keyword evidence="3" id="KW-0238">DNA-binding</keyword>
<evidence type="ECO:0000259" key="8">
    <source>
        <dbReference type="Pfam" id="PF04542"/>
    </source>
</evidence>
<dbReference type="GO" id="GO:0016987">
    <property type="term" value="F:sigma factor activity"/>
    <property type="evidence" value="ECO:0007669"/>
    <property type="project" value="UniProtKB-KW"/>
</dbReference>
<dbReference type="PRINTS" id="PR00046">
    <property type="entry name" value="SIGMA70FCT"/>
</dbReference>
<evidence type="ECO:0000256" key="4">
    <source>
        <dbReference type="ARBA" id="ARBA00023163"/>
    </source>
</evidence>
<evidence type="ECO:0000259" key="7">
    <source>
        <dbReference type="Pfam" id="PF04539"/>
    </source>
</evidence>
<dbReference type="GO" id="GO:0003677">
    <property type="term" value="F:DNA binding"/>
    <property type="evidence" value="ECO:0007669"/>
    <property type="project" value="UniProtKB-KW"/>
</dbReference>
<dbReference type="PATRIC" id="fig|1079994.3.peg.1899"/>
<organism evidence="10 11">
    <name type="scientific">Leucobacter chromiiresistens</name>
    <dbReference type="NCBI Taxonomy" id="1079994"/>
    <lineage>
        <taxon>Bacteria</taxon>
        <taxon>Bacillati</taxon>
        <taxon>Actinomycetota</taxon>
        <taxon>Actinomycetes</taxon>
        <taxon>Micrococcales</taxon>
        <taxon>Microbacteriaceae</taxon>
        <taxon>Leucobacter</taxon>
    </lineage>
</organism>
<evidence type="ECO:0008006" key="12">
    <source>
        <dbReference type="Google" id="ProtNLM"/>
    </source>
</evidence>
<evidence type="ECO:0000313" key="10">
    <source>
        <dbReference type="EMBL" id="KTR87335.1"/>
    </source>
</evidence>
<evidence type="ECO:0000256" key="5">
    <source>
        <dbReference type="SAM" id="Coils"/>
    </source>
</evidence>
<feature type="region of interest" description="Disordered" evidence="6">
    <location>
        <begin position="1"/>
        <end position="24"/>
    </location>
</feature>
<comment type="caution">
    <text evidence="10">The sequence shown here is derived from an EMBL/GenBank/DDBJ whole genome shotgun (WGS) entry which is preliminary data.</text>
</comment>
<dbReference type="InterPro" id="IPR014284">
    <property type="entry name" value="RNA_pol_sigma-70_dom"/>
</dbReference>
<evidence type="ECO:0000313" key="11">
    <source>
        <dbReference type="Proteomes" id="UP000070810"/>
    </source>
</evidence>
<dbReference type="GO" id="GO:0006352">
    <property type="term" value="P:DNA-templated transcription initiation"/>
    <property type="evidence" value="ECO:0007669"/>
    <property type="project" value="InterPro"/>
</dbReference>
<dbReference type="RefSeq" id="WP_058592702.1">
    <property type="nucleotide sequence ID" value="NZ_LDRK01000005.1"/>
</dbReference>
<dbReference type="AlphaFoldDB" id="A0A147ES55"/>
<proteinExistence type="predicted"/>
<dbReference type="EMBL" id="LDRK01000005">
    <property type="protein sequence ID" value="KTR87335.1"/>
    <property type="molecule type" value="Genomic_DNA"/>
</dbReference>
<feature type="domain" description="RNA polymerase sigma-70 region 2" evidence="8">
    <location>
        <begin position="57"/>
        <end position="125"/>
    </location>
</feature>
<keyword evidence="2" id="KW-0731">Sigma factor</keyword>
<evidence type="ECO:0000256" key="1">
    <source>
        <dbReference type="ARBA" id="ARBA00023015"/>
    </source>
</evidence>
<dbReference type="SUPFAM" id="SSF88659">
    <property type="entry name" value="Sigma3 and sigma4 domains of RNA polymerase sigma factors"/>
    <property type="match status" value="2"/>
</dbReference>
<gene>
    <name evidence="10" type="ORF">NS354_00655</name>
</gene>
<dbReference type="InterPro" id="IPR007624">
    <property type="entry name" value="RNA_pol_sigma70_r3"/>
</dbReference>
<dbReference type="NCBIfam" id="TIGR02937">
    <property type="entry name" value="sigma70-ECF"/>
    <property type="match status" value="1"/>
</dbReference>
<dbReference type="InterPro" id="IPR013324">
    <property type="entry name" value="RNA_pol_sigma_r3/r4-like"/>
</dbReference>
<dbReference type="PANTHER" id="PTHR30385">
    <property type="entry name" value="SIGMA FACTOR F FLAGELLAR"/>
    <property type="match status" value="1"/>
</dbReference>
<dbReference type="SUPFAM" id="SSF88946">
    <property type="entry name" value="Sigma2 domain of RNA polymerase sigma factors"/>
    <property type="match status" value="1"/>
</dbReference>
<keyword evidence="1" id="KW-0805">Transcription regulation</keyword>
<dbReference type="Proteomes" id="UP000070810">
    <property type="component" value="Unassembled WGS sequence"/>
</dbReference>
<dbReference type="Pfam" id="PF04545">
    <property type="entry name" value="Sigma70_r4"/>
    <property type="match status" value="1"/>
</dbReference>
<dbReference type="CDD" id="cd06171">
    <property type="entry name" value="Sigma70_r4"/>
    <property type="match status" value="1"/>
</dbReference>
<keyword evidence="4" id="KW-0804">Transcription</keyword>
<keyword evidence="5" id="KW-0175">Coiled coil</keyword>
<feature type="domain" description="RNA polymerase sigma-70 region 4" evidence="9">
    <location>
        <begin position="225"/>
        <end position="271"/>
    </location>
</feature>
<dbReference type="PANTHER" id="PTHR30385:SF4">
    <property type="entry name" value="RNA POLYMERASE SIGMA-E FACTOR"/>
    <property type="match status" value="1"/>
</dbReference>
<dbReference type="InterPro" id="IPR007630">
    <property type="entry name" value="RNA_pol_sigma70_r4"/>
</dbReference>
<dbReference type="InterPro" id="IPR007627">
    <property type="entry name" value="RNA_pol_sigma70_r2"/>
</dbReference>
<dbReference type="InterPro" id="IPR013325">
    <property type="entry name" value="RNA_pol_sigma_r2"/>
</dbReference>
<evidence type="ECO:0000259" key="9">
    <source>
        <dbReference type="Pfam" id="PF04545"/>
    </source>
</evidence>
<accession>A0A147ES55</accession>
<dbReference type="Gene3D" id="1.20.140.160">
    <property type="match status" value="1"/>
</dbReference>
<evidence type="ECO:0000256" key="6">
    <source>
        <dbReference type="SAM" id="MobiDB-lite"/>
    </source>
</evidence>
<name>A0A147ES55_9MICO</name>
<keyword evidence="11" id="KW-1185">Reference proteome</keyword>
<feature type="domain" description="RNA polymerase sigma-70 region 3" evidence="7">
    <location>
        <begin position="139"/>
        <end position="202"/>
    </location>
</feature>
<dbReference type="Gene3D" id="1.20.120.1810">
    <property type="match status" value="1"/>
</dbReference>
<evidence type="ECO:0000256" key="3">
    <source>
        <dbReference type="ARBA" id="ARBA00023125"/>
    </source>
</evidence>
<dbReference type="Pfam" id="PF04539">
    <property type="entry name" value="Sigma70_r3"/>
    <property type="match status" value="1"/>
</dbReference>
<sequence>MLAPNPAFAATRAPAVPGTPGDRAAADEARNALAMTLLSAARRADAAGRRRLHQRVVVEYLDLARSIARRYRVRQQDAADVLQVACIGLAKAVERFDPEVGDDLVSFAVPTISGEIKQYLRDTSWFVRPPRRLQELAIEVPAVREMLEQELGRAPRIAELAAVLRRPLALVAEAVQCHSARNAISLHTPIPGASEDLTLADSLPYRETEFTRTELALTLERATRTLSEEERRIVRLRFEEQLTQSEIARECGVSQMQVSRLLASILQRLRAALSADPARA</sequence>
<feature type="coiled-coil region" evidence="5">
    <location>
        <begin position="212"/>
        <end position="239"/>
    </location>
</feature>
<evidence type="ECO:0000256" key="2">
    <source>
        <dbReference type="ARBA" id="ARBA00023082"/>
    </source>
</evidence>